<evidence type="ECO:0000256" key="5">
    <source>
        <dbReference type="SAM" id="Phobius"/>
    </source>
</evidence>
<dbReference type="InterPro" id="IPR023352">
    <property type="entry name" value="MAPEG-like_dom_sf"/>
</dbReference>
<dbReference type="SUPFAM" id="SSF161084">
    <property type="entry name" value="MAPEG domain-like"/>
    <property type="match status" value="1"/>
</dbReference>
<dbReference type="PANTHER" id="PTHR35814:SF1">
    <property type="entry name" value="GLUTATHIONE S-TRANSFERASE-RELATED"/>
    <property type="match status" value="1"/>
</dbReference>
<dbReference type="Pfam" id="PF01124">
    <property type="entry name" value="MAPEG"/>
    <property type="match status" value="1"/>
</dbReference>
<keyword evidence="3 5" id="KW-1133">Transmembrane helix</keyword>
<keyword evidence="4 5" id="KW-0472">Membrane</keyword>
<dbReference type="Proteomes" id="UP000789375">
    <property type="component" value="Unassembled WGS sequence"/>
</dbReference>
<evidence type="ECO:0000256" key="4">
    <source>
        <dbReference type="ARBA" id="ARBA00023136"/>
    </source>
</evidence>
<proteinExistence type="predicted"/>
<evidence type="ECO:0000313" key="7">
    <source>
        <dbReference type="Proteomes" id="UP000789375"/>
    </source>
</evidence>
<dbReference type="Gene3D" id="1.20.120.550">
    <property type="entry name" value="Membrane associated eicosanoid/glutathione metabolism-like domain"/>
    <property type="match status" value="1"/>
</dbReference>
<keyword evidence="2 5" id="KW-0812">Transmembrane</keyword>
<comment type="subcellular location">
    <subcellularLocation>
        <location evidence="1">Membrane</location>
    </subcellularLocation>
</comment>
<evidence type="ECO:0000256" key="1">
    <source>
        <dbReference type="ARBA" id="ARBA00004370"/>
    </source>
</evidence>
<dbReference type="PANTHER" id="PTHR35814">
    <property type="match status" value="1"/>
</dbReference>
<comment type="caution">
    <text evidence="6">The sequence shown here is derived from an EMBL/GenBank/DDBJ whole genome shotgun (WGS) entry which is preliminary data.</text>
</comment>
<dbReference type="AlphaFoldDB" id="A0A9N9CG41"/>
<feature type="transmembrane region" description="Helical" evidence="5">
    <location>
        <begin position="12"/>
        <end position="29"/>
    </location>
</feature>
<protein>
    <submittedName>
        <fullName evidence="6">6566_t:CDS:1</fullName>
    </submittedName>
</protein>
<accession>A0A9N9CG41</accession>
<organism evidence="6 7">
    <name type="scientific">Funneliformis mosseae</name>
    <name type="common">Endomycorrhizal fungus</name>
    <name type="synonym">Glomus mosseae</name>
    <dbReference type="NCBI Taxonomy" id="27381"/>
    <lineage>
        <taxon>Eukaryota</taxon>
        <taxon>Fungi</taxon>
        <taxon>Fungi incertae sedis</taxon>
        <taxon>Mucoromycota</taxon>
        <taxon>Glomeromycotina</taxon>
        <taxon>Glomeromycetes</taxon>
        <taxon>Glomerales</taxon>
        <taxon>Glomeraceae</taxon>
        <taxon>Funneliformis</taxon>
    </lineage>
</organism>
<feature type="transmembrane region" description="Helical" evidence="5">
    <location>
        <begin position="95"/>
        <end position="112"/>
    </location>
</feature>
<dbReference type="GO" id="GO:0016020">
    <property type="term" value="C:membrane"/>
    <property type="evidence" value="ECO:0007669"/>
    <property type="project" value="UniProtKB-SubCell"/>
</dbReference>
<name>A0A9N9CG41_FUNMO</name>
<feature type="transmembrane region" description="Helical" evidence="5">
    <location>
        <begin position="154"/>
        <end position="175"/>
    </location>
</feature>
<dbReference type="EMBL" id="CAJVPP010002503">
    <property type="protein sequence ID" value="CAG8602362.1"/>
    <property type="molecule type" value="Genomic_DNA"/>
</dbReference>
<evidence type="ECO:0000256" key="3">
    <source>
        <dbReference type="ARBA" id="ARBA00022989"/>
    </source>
</evidence>
<sequence length="177" mass="20189">MIERISYKIVPFYASLLTLYYLLLTYRAISVRRKYLVALGDGTLEYISGVEKRRSESSVDSSVTQMIAENPLSKSKLDYNQFRHFQRNNRAHGNFAENVPLALLLLFFIEVNNYISPFWLHVACGNLLLGRIIHGDLAFNLFANHLAVNKWRPIGVSINLIVLTFAALVNGYNFLSS</sequence>
<keyword evidence="7" id="KW-1185">Reference proteome</keyword>
<dbReference type="InterPro" id="IPR001129">
    <property type="entry name" value="Membr-assoc_MAPEG"/>
</dbReference>
<reference evidence="6" key="1">
    <citation type="submission" date="2021-06" db="EMBL/GenBank/DDBJ databases">
        <authorList>
            <person name="Kallberg Y."/>
            <person name="Tangrot J."/>
            <person name="Rosling A."/>
        </authorList>
    </citation>
    <scope>NUCLEOTIDE SEQUENCE</scope>
    <source>
        <strain evidence="6">87-6 pot B 2015</strain>
    </source>
</reference>
<evidence type="ECO:0000256" key="2">
    <source>
        <dbReference type="ARBA" id="ARBA00022692"/>
    </source>
</evidence>
<gene>
    <name evidence="6" type="ORF">FMOSSE_LOCUS9018</name>
</gene>
<evidence type="ECO:0000313" key="6">
    <source>
        <dbReference type="EMBL" id="CAG8602362.1"/>
    </source>
</evidence>